<evidence type="ECO:0000256" key="11">
    <source>
        <dbReference type="ARBA" id="ARBA00046266"/>
    </source>
</evidence>
<evidence type="ECO:0000256" key="9">
    <source>
        <dbReference type="ARBA" id="ARBA00023136"/>
    </source>
</evidence>
<comment type="subcellular location">
    <subcellularLocation>
        <location evidence="11">Plastid thylakoid membrane</location>
        <topology evidence="11">Single-pass membrane protein</topology>
    </subcellularLocation>
</comment>
<dbReference type="PANTHER" id="PTHR33288">
    <property type="match status" value="1"/>
</dbReference>
<keyword evidence="6" id="KW-0732">Signal</keyword>
<dbReference type="SUPFAM" id="SSF51246">
    <property type="entry name" value="Rudiment single hybrid motif"/>
    <property type="match status" value="1"/>
</dbReference>
<keyword evidence="7" id="KW-1133">Transmembrane helix</keyword>
<dbReference type="Gene3D" id="2.40.50.100">
    <property type="match status" value="1"/>
</dbReference>
<dbReference type="GO" id="GO:0005506">
    <property type="term" value="F:iron ion binding"/>
    <property type="evidence" value="ECO:0007669"/>
    <property type="project" value="InterPro"/>
</dbReference>
<dbReference type="Pfam" id="PF16639">
    <property type="entry name" value="Apocytochr_F_N"/>
    <property type="match status" value="1"/>
</dbReference>
<evidence type="ECO:0000256" key="7">
    <source>
        <dbReference type="ARBA" id="ARBA00022989"/>
    </source>
</evidence>
<accession>G7KVH6</accession>
<dbReference type="GO" id="GO:0055035">
    <property type="term" value="C:plastid thylakoid membrane"/>
    <property type="evidence" value="ECO:0007669"/>
    <property type="project" value="UniProtKB-SubCell"/>
</dbReference>
<dbReference type="Proteomes" id="UP000002051">
    <property type="component" value="Unassembled WGS sequence"/>
</dbReference>
<dbReference type="EMBL" id="CM001223">
    <property type="protein sequence ID" value="AES82319.1"/>
    <property type="molecule type" value="Genomic_DNA"/>
</dbReference>
<gene>
    <name evidence="13" type="ordered locus">MTR_7g111040</name>
</gene>
<dbReference type="EnsemblPlants" id="AES82319">
    <property type="protein sequence ID" value="AES82319"/>
    <property type="gene ID" value="MTR_7g111040"/>
</dbReference>
<evidence type="ECO:0000256" key="1">
    <source>
        <dbReference type="ARBA" id="ARBA00003068"/>
    </source>
</evidence>
<keyword evidence="8" id="KW-0793">Thylakoid</keyword>
<dbReference type="AlphaFoldDB" id="G7KVH6"/>
<reference evidence="14" key="3">
    <citation type="submission" date="2015-04" db="UniProtKB">
        <authorList>
            <consortium name="EnsemblPlants"/>
        </authorList>
    </citation>
    <scope>IDENTIFICATION</scope>
    <source>
        <strain evidence="14">cv. Jemalong A17</strain>
    </source>
</reference>
<keyword evidence="15" id="KW-1185">Reference proteome</keyword>
<proteinExistence type="predicted"/>
<dbReference type="PANTHER" id="PTHR33288:SF10">
    <property type="entry name" value="CYTOCHROME F"/>
    <property type="match status" value="1"/>
</dbReference>
<evidence type="ECO:0000256" key="5">
    <source>
        <dbReference type="ARBA" id="ARBA00022692"/>
    </source>
</evidence>
<dbReference type="GO" id="GO:0009055">
    <property type="term" value="F:electron transfer activity"/>
    <property type="evidence" value="ECO:0007669"/>
    <property type="project" value="InterPro"/>
</dbReference>
<dbReference type="SUPFAM" id="SSF49441">
    <property type="entry name" value="Cytochrome f, large domain"/>
    <property type="match status" value="1"/>
</dbReference>
<evidence type="ECO:0000313" key="13">
    <source>
        <dbReference type="EMBL" id="AES82319.1"/>
    </source>
</evidence>
<evidence type="ECO:0000259" key="12">
    <source>
        <dbReference type="Pfam" id="PF16639"/>
    </source>
</evidence>
<dbReference type="Gene3D" id="2.60.40.830">
    <property type="entry name" value="Cytochrome f large domain"/>
    <property type="match status" value="1"/>
</dbReference>
<evidence type="ECO:0000256" key="2">
    <source>
        <dbReference type="ARBA" id="ARBA00013528"/>
    </source>
</evidence>
<evidence type="ECO:0000313" key="14">
    <source>
        <dbReference type="EnsemblPlants" id="AES82319"/>
    </source>
</evidence>
<reference evidence="13 15" key="1">
    <citation type="journal article" date="2011" name="Nature">
        <title>The Medicago genome provides insight into the evolution of rhizobial symbioses.</title>
        <authorList>
            <person name="Young N.D."/>
            <person name="Debelle F."/>
            <person name="Oldroyd G.E."/>
            <person name="Geurts R."/>
            <person name="Cannon S.B."/>
            <person name="Udvardi M.K."/>
            <person name="Benedito V.A."/>
            <person name="Mayer K.F."/>
            <person name="Gouzy J."/>
            <person name="Schoof H."/>
            <person name="Van de Peer Y."/>
            <person name="Proost S."/>
            <person name="Cook D.R."/>
            <person name="Meyers B.C."/>
            <person name="Spannagl M."/>
            <person name="Cheung F."/>
            <person name="De Mita S."/>
            <person name="Krishnakumar V."/>
            <person name="Gundlach H."/>
            <person name="Zhou S."/>
            <person name="Mudge J."/>
            <person name="Bharti A.K."/>
            <person name="Murray J.D."/>
            <person name="Naoumkina M.A."/>
            <person name="Rosen B."/>
            <person name="Silverstein K.A."/>
            <person name="Tang H."/>
            <person name="Rombauts S."/>
            <person name="Zhao P.X."/>
            <person name="Zhou P."/>
            <person name="Barbe V."/>
            <person name="Bardou P."/>
            <person name="Bechner M."/>
            <person name="Bellec A."/>
            <person name="Berger A."/>
            <person name="Berges H."/>
            <person name="Bidwell S."/>
            <person name="Bisseling T."/>
            <person name="Choisne N."/>
            <person name="Couloux A."/>
            <person name="Denny R."/>
            <person name="Deshpande S."/>
            <person name="Dai X."/>
            <person name="Doyle J.J."/>
            <person name="Dudez A.M."/>
            <person name="Farmer A.D."/>
            <person name="Fouteau S."/>
            <person name="Franken C."/>
            <person name="Gibelin C."/>
            <person name="Gish J."/>
            <person name="Goldstein S."/>
            <person name="Gonzalez A.J."/>
            <person name="Green P.J."/>
            <person name="Hallab A."/>
            <person name="Hartog M."/>
            <person name="Hua A."/>
            <person name="Humphray S.J."/>
            <person name="Jeong D.H."/>
            <person name="Jing Y."/>
            <person name="Jocker A."/>
            <person name="Kenton S.M."/>
            <person name="Kim D.J."/>
            <person name="Klee K."/>
            <person name="Lai H."/>
            <person name="Lang C."/>
            <person name="Lin S."/>
            <person name="Macmil S.L."/>
            <person name="Magdelenat G."/>
            <person name="Matthews L."/>
            <person name="McCorrison J."/>
            <person name="Monaghan E.L."/>
            <person name="Mun J.H."/>
            <person name="Najar F.Z."/>
            <person name="Nicholson C."/>
            <person name="Noirot C."/>
            <person name="O'Bleness M."/>
            <person name="Paule C.R."/>
            <person name="Poulain J."/>
            <person name="Prion F."/>
            <person name="Qin B."/>
            <person name="Qu C."/>
            <person name="Retzel E.F."/>
            <person name="Riddle C."/>
            <person name="Sallet E."/>
            <person name="Samain S."/>
            <person name="Samson N."/>
            <person name="Sanders I."/>
            <person name="Saurat O."/>
            <person name="Scarpelli C."/>
            <person name="Schiex T."/>
            <person name="Segurens B."/>
            <person name="Severin A.J."/>
            <person name="Sherrier D.J."/>
            <person name="Shi R."/>
            <person name="Sims S."/>
            <person name="Singer S.R."/>
            <person name="Sinharoy S."/>
            <person name="Sterck L."/>
            <person name="Viollet A."/>
            <person name="Wang B.B."/>
            <person name="Wang K."/>
            <person name="Wang M."/>
            <person name="Wang X."/>
            <person name="Warfsmann J."/>
            <person name="Weissenbach J."/>
            <person name="White D.D."/>
            <person name="White J.D."/>
            <person name="Wiley G.B."/>
            <person name="Wincker P."/>
            <person name="Xing Y."/>
            <person name="Yang L."/>
            <person name="Yao Z."/>
            <person name="Ying F."/>
            <person name="Zhai J."/>
            <person name="Zhou L."/>
            <person name="Zuber A."/>
            <person name="Denarie J."/>
            <person name="Dixon R.A."/>
            <person name="May G.D."/>
            <person name="Schwartz D.C."/>
            <person name="Rogers J."/>
            <person name="Quetier F."/>
            <person name="Town C.D."/>
            <person name="Roe B.A."/>
        </authorList>
    </citation>
    <scope>NUCLEOTIDE SEQUENCE [LARGE SCALE GENOMIC DNA]</scope>
    <source>
        <strain evidence="13">A17</strain>
        <strain evidence="14 15">cv. Jemalong A17</strain>
    </source>
</reference>
<evidence type="ECO:0000256" key="3">
    <source>
        <dbReference type="ARBA" id="ARBA00022531"/>
    </source>
</evidence>
<dbReference type="PROSITE" id="PS51010">
    <property type="entry name" value="CYTF"/>
    <property type="match status" value="1"/>
</dbReference>
<dbReference type="GO" id="GO:0020037">
    <property type="term" value="F:heme binding"/>
    <property type="evidence" value="ECO:0007669"/>
    <property type="project" value="InterPro"/>
</dbReference>
<evidence type="ECO:0000256" key="8">
    <source>
        <dbReference type="ARBA" id="ARBA00023078"/>
    </source>
</evidence>
<name>G7KVH6_MEDTR</name>
<dbReference type="eggNOG" id="ENOG502QPT8">
    <property type="taxonomic scope" value="Eukaryota"/>
</dbReference>
<dbReference type="OMA" id="NLRFICK"/>
<keyword evidence="5" id="KW-0812">Transmembrane</keyword>
<dbReference type="InterPro" id="IPR002325">
    <property type="entry name" value="Cyt_f"/>
</dbReference>
<comment type="function">
    <text evidence="1">Component of the cytochrome b6-f complex, which mediates electron transfer between photosystem II (PSII) and photosystem I (PSI), cyclic electron flow around PSI, and state transitions.</text>
</comment>
<organism evidence="13 15">
    <name type="scientific">Medicago truncatula</name>
    <name type="common">Barrel medic</name>
    <name type="synonym">Medicago tribuloides</name>
    <dbReference type="NCBI Taxonomy" id="3880"/>
    <lineage>
        <taxon>Eukaryota</taxon>
        <taxon>Viridiplantae</taxon>
        <taxon>Streptophyta</taxon>
        <taxon>Embryophyta</taxon>
        <taxon>Tracheophyta</taxon>
        <taxon>Spermatophyta</taxon>
        <taxon>Magnoliopsida</taxon>
        <taxon>eudicotyledons</taxon>
        <taxon>Gunneridae</taxon>
        <taxon>Pentapetalae</taxon>
        <taxon>rosids</taxon>
        <taxon>fabids</taxon>
        <taxon>Fabales</taxon>
        <taxon>Fabaceae</taxon>
        <taxon>Papilionoideae</taxon>
        <taxon>50 kb inversion clade</taxon>
        <taxon>NPAAA clade</taxon>
        <taxon>Hologalegina</taxon>
        <taxon>IRL clade</taxon>
        <taxon>Trifolieae</taxon>
        <taxon>Medicago</taxon>
    </lineage>
</organism>
<protein>
    <recommendedName>
        <fullName evidence="2">Cytochrome f</fullName>
    </recommendedName>
</protein>
<evidence type="ECO:0000256" key="10">
    <source>
        <dbReference type="ARBA" id="ARBA00025834"/>
    </source>
</evidence>
<evidence type="ECO:0000256" key="6">
    <source>
        <dbReference type="ARBA" id="ARBA00022729"/>
    </source>
</evidence>
<dbReference type="PRINTS" id="PR00610">
    <property type="entry name" value="CYTOCHROMEF"/>
</dbReference>
<reference evidence="13 15" key="2">
    <citation type="journal article" date="2014" name="BMC Genomics">
        <title>An improved genome release (version Mt4.0) for the model legume Medicago truncatula.</title>
        <authorList>
            <person name="Tang H."/>
            <person name="Krishnakumar V."/>
            <person name="Bidwell S."/>
            <person name="Rosen B."/>
            <person name="Chan A."/>
            <person name="Zhou S."/>
            <person name="Gentzbittel L."/>
            <person name="Childs K.L."/>
            <person name="Yandell M."/>
            <person name="Gundlach H."/>
            <person name="Mayer K.F."/>
            <person name="Schwartz D.C."/>
            <person name="Town C.D."/>
        </authorList>
    </citation>
    <scope>GENOME REANNOTATION</scope>
    <source>
        <strain evidence="14 15">cv. Jemalong A17</strain>
    </source>
</reference>
<evidence type="ECO:0000313" key="15">
    <source>
        <dbReference type="Proteomes" id="UP000002051"/>
    </source>
</evidence>
<keyword evidence="3" id="KW-0602">Photosynthesis</keyword>
<keyword evidence="9" id="KW-0472">Membrane</keyword>
<dbReference type="InterPro" id="IPR011054">
    <property type="entry name" value="Rudment_hybrid_motif"/>
</dbReference>
<comment type="subunit">
    <text evidence="10">The 4 large subunits of the cytochrome b6-f complex are cytochrome b6, subunit IV (17 kDa polypeptide, PetD), cytochrome f and the Rieske protein, while the 4 small subunits are PetG, PetL, PetM and PetN. The complex functions as a dimer.</text>
</comment>
<dbReference type="PaxDb" id="3880-AES82319"/>
<dbReference type="InterPro" id="IPR024094">
    <property type="entry name" value="Cyt_f_lg_dom"/>
</dbReference>
<dbReference type="InterPro" id="IPR036826">
    <property type="entry name" value="Cyt_f_lg_dom_sf"/>
</dbReference>
<keyword evidence="4" id="KW-0934">Plastid</keyword>
<sequence>MNFQISNLRFICKHGNLSFKSYHPTKKYILVVGPVPEKKFNEIIFLILSPDPATKRDVHFLKYLIYGNNVYNATTTCIVNKIIRKEKGGYKIMIVDASDGREWKITNLKTSST</sequence>
<dbReference type="STRING" id="3880.G7KVH6"/>
<dbReference type="GO" id="GO:0015979">
    <property type="term" value="P:photosynthesis"/>
    <property type="evidence" value="ECO:0007669"/>
    <property type="project" value="UniProtKB-KW"/>
</dbReference>
<feature type="domain" description="Cytochrome f large" evidence="12">
    <location>
        <begin position="13"/>
        <end position="66"/>
    </location>
</feature>
<evidence type="ECO:0000256" key="4">
    <source>
        <dbReference type="ARBA" id="ARBA00022640"/>
    </source>
</evidence>
<dbReference type="HOGENOM" id="CLU_2137231_0_0_1"/>